<dbReference type="Pfam" id="PF11901">
    <property type="entry name" value="DM9"/>
    <property type="match status" value="1"/>
</dbReference>
<dbReference type="GeneID" id="19206870"/>
<dbReference type="RefSeq" id="XP_007765239.1">
    <property type="nucleotide sequence ID" value="XM_007767049.2"/>
</dbReference>
<accession>A0A5M3MXH2</accession>
<dbReference type="EMBL" id="JH711575">
    <property type="protein sequence ID" value="EIW83863.1"/>
    <property type="molecule type" value="Genomic_DNA"/>
</dbReference>
<organism evidence="2 3">
    <name type="scientific">Coniophora puteana (strain RWD-64-598)</name>
    <name type="common">Brown rot fungus</name>
    <dbReference type="NCBI Taxonomy" id="741705"/>
    <lineage>
        <taxon>Eukaryota</taxon>
        <taxon>Fungi</taxon>
        <taxon>Dikarya</taxon>
        <taxon>Basidiomycota</taxon>
        <taxon>Agaricomycotina</taxon>
        <taxon>Agaricomycetes</taxon>
        <taxon>Agaricomycetidae</taxon>
        <taxon>Boletales</taxon>
        <taxon>Coniophorineae</taxon>
        <taxon>Coniophoraceae</taxon>
        <taxon>Coniophora</taxon>
    </lineage>
</organism>
<comment type="caution">
    <text evidence="2">The sequence shown here is derived from an EMBL/GenBank/DDBJ whole genome shotgun (WGS) entry which is preliminary data.</text>
</comment>
<keyword evidence="3" id="KW-1185">Reference proteome</keyword>
<dbReference type="OrthoDB" id="2142040at2759"/>
<dbReference type="KEGG" id="cput:CONPUDRAFT_39948"/>
<feature type="non-terminal residue" evidence="2">
    <location>
        <position position="155"/>
    </location>
</feature>
<feature type="region of interest" description="Disordered" evidence="1">
    <location>
        <begin position="1"/>
        <end position="23"/>
    </location>
</feature>
<dbReference type="PANTHER" id="PTHR31649">
    <property type="entry name" value="AGAP009604-PA"/>
    <property type="match status" value="1"/>
</dbReference>
<dbReference type="InterPro" id="IPR006616">
    <property type="entry name" value="DM9_repeat"/>
</dbReference>
<proteinExistence type="predicted"/>
<evidence type="ECO:0000313" key="2">
    <source>
        <dbReference type="EMBL" id="EIW83863.1"/>
    </source>
</evidence>
<dbReference type="OMA" id="ITHIGCY"/>
<dbReference type="Proteomes" id="UP000053558">
    <property type="component" value="Unassembled WGS sequence"/>
</dbReference>
<evidence type="ECO:0000256" key="1">
    <source>
        <dbReference type="SAM" id="MobiDB-lite"/>
    </source>
</evidence>
<feature type="non-terminal residue" evidence="2">
    <location>
        <position position="1"/>
    </location>
</feature>
<protein>
    <submittedName>
        <fullName evidence="2">Uncharacterized protein</fullName>
    </submittedName>
</protein>
<dbReference type="PANTHER" id="PTHR31649:SF1">
    <property type="entry name" value="FARNESOIC ACID O-METHYL TRANSFERASE DOMAIN-CONTAINING PROTEIN"/>
    <property type="match status" value="1"/>
</dbReference>
<dbReference type="AlphaFoldDB" id="A0A5M3MXH2"/>
<name>A0A5M3MXH2_CONPW</name>
<sequence>SGRRIGLGPQSYFPGPDQAGQAPCEDAGGAPVYFGSAILDDGSVHPCKIAPHLGAQYACRVPYAGREIAHMGRYDLLPYDANAMELVRTSHGRVPPGCRPVEGGCESGGQKLCHAVARVEPGGVHVPGKAGEHLGGCHVAFGDREHVIRDNYEIL</sequence>
<reference evidence="3" key="1">
    <citation type="journal article" date="2012" name="Science">
        <title>The Paleozoic origin of enzymatic lignin decomposition reconstructed from 31 fungal genomes.</title>
        <authorList>
            <person name="Floudas D."/>
            <person name="Binder M."/>
            <person name="Riley R."/>
            <person name="Barry K."/>
            <person name="Blanchette R.A."/>
            <person name="Henrissat B."/>
            <person name="Martinez A.T."/>
            <person name="Otillar R."/>
            <person name="Spatafora J.W."/>
            <person name="Yadav J.S."/>
            <person name="Aerts A."/>
            <person name="Benoit I."/>
            <person name="Boyd A."/>
            <person name="Carlson A."/>
            <person name="Copeland A."/>
            <person name="Coutinho P.M."/>
            <person name="de Vries R.P."/>
            <person name="Ferreira P."/>
            <person name="Findley K."/>
            <person name="Foster B."/>
            <person name="Gaskell J."/>
            <person name="Glotzer D."/>
            <person name="Gorecki P."/>
            <person name="Heitman J."/>
            <person name="Hesse C."/>
            <person name="Hori C."/>
            <person name="Igarashi K."/>
            <person name="Jurgens J.A."/>
            <person name="Kallen N."/>
            <person name="Kersten P."/>
            <person name="Kohler A."/>
            <person name="Kuees U."/>
            <person name="Kumar T.K.A."/>
            <person name="Kuo A."/>
            <person name="LaButti K."/>
            <person name="Larrondo L.F."/>
            <person name="Lindquist E."/>
            <person name="Ling A."/>
            <person name="Lombard V."/>
            <person name="Lucas S."/>
            <person name="Lundell T."/>
            <person name="Martin R."/>
            <person name="McLaughlin D.J."/>
            <person name="Morgenstern I."/>
            <person name="Morin E."/>
            <person name="Murat C."/>
            <person name="Nagy L.G."/>
            <person name="Nolan M."/>
            <person name="Ohm R.A."/>
            <person name="Patyshakuliyeva A."/>
            <person name="Rokas A."/>
            <person name="Ruiz-Duenas F.J."/>
            <person name="Sabat G."/>
            <person name="Salamov A."/>
            <person name="Samejima M."/>
            <person name="Schmutz J."/>
            <person name="Slot J.C."/>
            <person name="St John F."/>
            <person name="Stenlid J."/>
            <person name="Sun H."/>
            <person name="Sun S."/>
            <person name="Syed K."/>
            <person name="Tsang A."/>
            <person name="Wiebenga A."/>
            <person name="Young D."/>
            <person name="Pisabarro A."/>
            <person name="Eastwood D.C."/>
            <person name="Martin F."/>
            <person name="Cullen D."/>
            <person name="Grigoriev I.V."/>
            <person name="Hibbett D.S."/>
        </authorList>
    </citation>
    <scope>NUCLEOTIDE SEQUENCE [LARGE SCALE GENOMIC DNA]</scope>
    <source>
        <strain evidence="3">RWD-64-598 SS2</strain>
    </source>
</reference>
<gene>
    <name evidence="2" type="ORF">CONPUDRAFT_39948</name>
</gene>
<evidence type="ECO:0000313" key="3">
    <source>
        <dbReference type="Proteomes" id="UP000053558"/>
    </source>
</evidence>